<dbReference type="Proteomes" id="UP000178606">
    <property type="component" value="Unassembled WGS sequence"/>
</dbReference>
<feature type="region of interest" description="Disordered" evidence="1">
    <location>
        <begin position="96"/>
        <end position="116"/>
    </location>
</feature>
<accession>A0A1F6CPN4</accession>
<sequence length="325" mass="36062">MAGRASVFSHPEIIRLLAESFVPVADNCGYTQTQQDAKGEFFRLVAEQGHYGGRTKPTATRQGLYACTVEGELLASINTRDADQVLGTLKAGLDRWRQRPASSSPPDIPKAYSPDPRLNWSYPEGGLALKVTVRDLPRESGEADPRHNIDFAWFTRDEARSLIPADPQPGLSCPAPRFFARRIARCHLIDTVRGQSPRWREEDIEKADVTLIVERVTSGHVHLRLEGEVKNEAAPTFDVNPFSERVVDKPRGVDLRLLGYLRFDRQQEAFESFDAVAVGPRWGATTYNARFDDLGPAPIGFAFEVASDDPIDRVPPAAIGSSYFA</sequence>
<evidence type="ECO:0000256" key="1">
    <source>
        <dbReference type="SAM" id="MobiDB-lite"/>
    </source>
</evidence>
<protein>
    <submittedName>
        <fullName evidence="2">Uncharacterized protein</fullName>
    </submittedName>
</protein>
<reference evidence="2 3" key="1">
    <citation type="journal article" date="2016" name="Nat. Commun.">
        <title>Thousands of microbial genomes shed light on interconnected biogeochemical processes in an aquifer system.</title>
        <authorList>
            <person name="Anantharaman K."/>
            <person name="Brown C.T."/>
            <person name="Hug L.A."/>
            <person name="Sharon I."/>
            <person name="Castelle C.J."/>
            <person name="Probst A.J."/>
            <person name="Thomas B.C."/>
            <person name="Singh A."/>
            <person name="Wilkins M.J."/>
            <person name="Karaoz U."/>
            <person name="Brodie E.L."/>
            <person name="Williams K.H."/>
            <person name="Hubbard S.S."/>
            <person name="Banfield J.F."/>
        </authorList>
    </citation>
    <scope>NUCLEOTIDE SEQUENCE [LARGE SCALE GENOMIC DNA]</scope>
    <source>
        <strain evidence="3">RIFCSPLOWO2_12_FULL_64_10</strain>
    </source>
</reference>
<evidence type="ECO:0000313" key="3">
    <source>
        <dbReference type="Proteomes" id="UP000178606"/>
    </source>
</evidence>
<dbReference type="AlphaFoldDB" id="A0A1F6CPN4"/>
<comment type="caution">
    <text evidence="2">The sequence shown here is derived from an EMBL/GenBank/DDBJ whole genome shotgun (WGS) entry which is preliminary data.</text>
</comment>
<evidence type="ECO:0000313" key="2">
    <source>
        <dbReference type="EMBL" id="OGG51136.1"/>
    </source>
</evidence>
<gene>
    <name evidence="2" type="ORF">A3F84_14425</name>
</gene>
<name>A0A1F6CPN4_HANXR</name>
<dbReference type="EMBL" id="MFKF01000194">
    <property type="protein sequence ID" value="OGG51136.1"/>
    <property type="molecule type" value="Genomic_DNA"/>
</dbReference>
<organism evidence="2 3">
    <name type="scientific">Handelsmanbacteria sp. (strain RIFCSPLOWO2_12_FULL_64_10)</name>
    <dbReference type="NCBI Taxonomy" id="1817868"/>
    <lineage>
        <taxon>Bacteria</taxon>
        <taxon>Candidatus Handelsmaniibacteriota</taxon>
    </lineage>
</organism>
<proteinExistence type="predicted"/>